<dbReference type="Proteomes" id="UP000050525">
    <property type="component" value="Unassembled WGS sequence"/>
</dbReference>
<gene>
    <name evidence="1" type="ORF">Y1Q_0023044</name>
</gene>
<accession>A0A151P4Z3</accession>
<dbReference type="EMBL" id="AKHW03000978">
    <property type="protein sequence ID" value="KYO44040.1"/>
    <property type="molecule type" value="Genomic_DNA"/>
</dbReference>
<sequence length="96" mass="11232">MREAMQEVKAQLGSWYQEEARKEIFQARAPWVEEGEEQSAYFSKLKKSKEEVMMCLNNEEGVEHWLKDGMLATAAAFYWDLYTEKSVDPEGMQLCL</sequence>
<protein>
    <submittedName>
        <fullName evidence="1">Uncharacterized protein</fullName>
    </submittedName>
</protein>
<dbReference type="AlphaFoldDB" id="A0A151P4Z3"/>
<organism evidence="1 2">
    <name type="scientific">Alligator mississippiensis</name>
    <name type="common">American alligator</name>
    <dbReference type="NCBI Taxonomy" id="8496"/>
    <lineage>
        <taxon>Eukaryota</taxon>
        <taxon>Metazoa</taxon>
        <taxon>Chordata</taxon>
        <taxon>Craniata</taxon>
        <taxon>Vertebrata</taxon>
        <taxon>Euteleostomi</taxon>
        <taxon>Archelosauria</taxon>
        <taxon>Archosauria</taxon>
        <taxon>Crocodylia</taxon>
        <taxon>Alligatoridae</taxon>
        <taxon>Alligatorinae</taxon>
        <taxon>Alligator</taxon>
    </lineage>
</organism>
<keyword evidence="2" id="KW-1185">Reference proteome</keyword>
<comment type="caution">
    <text evidence="1">The sequence shown here is derived from an EMBL/GenBank/DDBJ whole genome shotgun (WGS) entry which is preliminary data.</text>
</comment>
<proteinExistence type="predicted"/>
<evidence type="ECO:0000313" key="1">
    <source>
        <dbReference type="EMBL" id="KYO44040.1"/>
    </source>
</evidence>
<evidence type="ECO:0000313" key="2">
    <source>
        <dbReference type="Proteomes" id="UP000050525"/>
    </source>
</evidence>
<name>A0A151P4Z3_ALLMI</name>
<reference evidence="1 2" key="1">
    <citation type="journal article" date="2012" name="Genome Biol.">
        <title>Sequencing three crocodilian genomes to illuminate the evolution of archosaurs and amniotes.</title>
        <authorList>
            <person name="St John J.A."/>
            <person name="Braun E.L."/>
            <person name="Isberg S.R."/>
            <person name="Miles L.G."/>
            <person name="Chong A.Y."/>
            <person name="Gongora J."/>
            <person name="Dalzell P."/>
            <person name="Moran C."/>
            <person name="Bed'hom B."/>
            <person name="Abzhanov A."/>
            <person name="Burgess S.C."/>
            <person name="Cooksey A.M."/>
            <person name="Castoe T.A."/>
            <person name="Crawford N.G."/>
            <person name="Densmore L.D."/>
            <person name="Drew J.C."/>
            <person name="Edwards S.V."/>
            <person name="Faircloth B.C."/>
            <person name="Fujita M.K."/>
            <person name="Greenwold M.J."/>
            <person name="Hoffmann F.G."/>
            <person name="Howard J.M."/>
            <person name="Iguchi T."/>
            <person name="Janes D.E."/>
            <person name="Khan S.Y."/>
            <person name="Kohno S."/>
            <person name="de Koning A.J."/>
            <person name="Lance S.L."/>
            <person name="McCarthy F.M."/>
            <person name="McCormack J.E."/>
            <person name="Merchant M.E."/>
            <person name="Peterson D.G."/>
            <person name="Pollock D.D."/>
            <person name="Pourmand N."/>
            <person name="Raney B.J."/>
            <person name="Roessler K.A."/>
            <person name="Sanford J.R."/>
            <person name="Sawyer R.H."/>
            <person name="Schmidt C.J."/>
            <person name="Triplett E.W."/>
            <person name="Tuberville T.D."/>
            <person name="Venegas-Anaya M."/>
            <person name="Howard J.T."/>
            <person name="Jarvis E.D."/>
            <person name="Guillette L.J.Jr."/>
            <person name="Glenn T.C."/>
            <person name="Green R.E."/>
            <person name="Ray D.A."/>
        </authorList>
    </citation>
    <scope>NUCLEOTIDE SEQUENCE [LARGE SCALE GENOMIC DNA]</scope>
    <source>
        <strain evidence="1">KSC_2009_1</strain>
    </source>
</reference>